<reference evidence="1" key="1">
    <citation type="submission" date="2019-06" db="EMBL/GenBank/DDBJ databases">
        <authorList>
            <person name="Zheng W."/>
        </authorList>
    </citation>
    <scope>NUCLEOTIDE SEQUENCE</scope>
    <source>
        <strain evidence="1">QDHG01</strain>
    </source>
</reference>
<sequence length="119" mass="13333">MVMRLSNTKNRCLLTAISMTGDSMAVKNGSMSFWSDSGVSPWLLSLASTGIQPRMQFLRQTPTDIFMAWISGVCWSQSRLITLGRCCWWFLSKVSSSCWQICLSGSWVAWKSLCMSQAS</sequence>
<dbReference type="Proteomes" id="UP000785679">
    <property type="component" value="Unassembled WGS sequence"/>
</dbReference>
<dbReference type="EMBL" id="RRYP01025989">
    <property type="protein sequence ID" value="TNV71900.1"/>
    <property type="molecule type" value="Genomic_DNA"/>
</dbReference>
<evidence type="ECO:0000313" key="1">
    <source>
        <dbReference type="EMBL" id="TNV71900.1"/>
    </source>
</evidence>
<evidence type="ECO:0000313" key="2">
    <source>
        <dbReference type="Proteomes" id="UP000785679"/>
    </source>
</evidence>
<organism evidence="1 2">
    <name type="scientific">Halteria grandinella</name>
    <dbReference type="NCBI Taxonomy" id="5974"/>
    <lineage>
        <taxon>Eukaryota</taxon>
        <taxon>Sar</taxon>
        <taxon>Alveolata</taxon>
        <taxon>Ciliophora</taxon>
        <taxon>Intramacronucleata</taxon>
        <taxon>Spirotrichea</taxon>
        <taxon>Stichotrichia</taxon>
        <taxon>Sporadotrichida</taxon>
        <taxon>Halteriidae</taxon>
        <taxon>Halteria</taxon>
    </lineage>
</organism>
<comment type="caution">
    <text evidence="1">The sequence shown here is derived from an EMBL/GenBank/DDBJ whole genome shotgun (WGS) entry which is preliminary data.</text>
</comment>
<dbReference type="AlphaFoldDB" id="A0A8J8SV68"/>
<accession>A0A8J8SV68</accession>
<gene>
    <name evidence="1" type="ORF">FGO68_gene8901</name>
</gene>
<proteinExistence type="predicted"/>
<protein>
    <submittedName>
        <fullName evidence="1">Uncharacterized protein</fullName>
    </submittedName>
</protein>
<name>A0A8J8SV68_HALGN</name>
<keyword evidence="2" id="KW-1185">Reference proteome</keyword>